<dbReference type="Proteomes" id="UP000271125">
    <property type="component" value="Unassembled WGS sequence"/>
</dbReference>
<dbReference type="AlphaFoldDB" id="A0A660SFT8"/>
<comment type="caution">
    <text evidence="2">The sequence shown here is derived from an EMBL/GenBank/DDBJ whole genome shotgun (WGS) entry which is preliminary data.</text>
</comment>
<name>A0A660SFT8_UNCT6</name>
<keyword evidence="1" id="KW-1133">Transmembrane helix</keyword>
<organism evidence="2 3">
    <name type="scientific">candidate division TA06 bacterium</name>
    <dbReference type="NCBI Taxonomy" id="2250710"/>
    <lineage>
        <taxon>Bacteria</taxon>
        <taxon>Bacteria division TA06</taxon>
    </lineage>
</organism>
<accession>A0A660SFT8</accession>
<keyword evidence="1" id="KW-0472">Membrane</keyword>
<gene>
    <name evidence="2" type="ORF">DRP43_05015</name>
</gene>
<feature type="transmembrane region" description="Helical" evidence="1">
    <location>
        <begin position="172"/>
        <end position="193"/>
    </location>
</feature>
<feature type="transmembrane region" description="Helical" evidence="1">
    <location>
        <begin position="96"/>
        <end position="112"/>
    </location>
</feature>
<feature type="transmembrane region" description="Helical" evidence="1">
    <location>
        <begin position="6"/>
        <end position="25"/>
    </location>
</feature>
<proteinExistence type="predicted"/>
<feature type="transmembrane region" description="Helical" evidence="1">
    <location>
        <begin position="46"/>
        <end position="62"/>
    </location>
</feature>
<feature type="transmembrane region" description="Helical" evidence="1">
    <location>
        <begin position="68"/>
        <end position="89"/>
    </location>
</feature>
<sequence>DKNITFLICIMSLFIIVISSIYTYITKKGLVFKMKTTDKKDNCINFHYYFALLIIPFIVFLFSKIICFVTLMIMLILLLGILFIQFNYIKEGFKNTNIRFVYFLISILVMIPLFNRNIIIIITSGYISGNVFYGLAEKYFSKISLFEDITLEGFLAFFGFYLLSLITLNWYFSIPTVIIIWFSLFNSVLFMLIKEPFKHFIIPFSTAILLYLITYNLPVNYLSVF</sequence>
<feature type="transmembrane region" description="Helical" evidence="1">
    <location>
        <begin position="148"/>
        <end position="166"/>
    </location>
</feature>
<feature type="transmembrane region" description="Helical" evidence="1">
    <location>
        <begin position="200"/>
        <end position="217"/>
    </location>
</feature>
<protein>
    <submittedName>
        <fullName evidence="2">Uncharacterized protein</fullName>
    </submittedName>
</protein>
<dbReference type="EMBL" id="QNBD01000234">
    <property type="protein sequence ID" value="RKX68871.1"/>
    <property type="molecule type" value="Genomic_DNA"/>
</dbReference>
<feature type="non-terminal residue" evidence="2">
    <location>
        <position position="1"/>
    </location>
</feature>
<evidence type="ECO:0000256" key="1">
    <source>
        <dbReference type="SAM" id="Phobius"/>
    </source>
</evidence>
<reference evidence="2 3" key="1">
    <citation type="submission" date="2018-06" db="EMBL/GenBank/DDBJ databases">
        <title>Extensive metabolic versatility and redundancy in microbially diverse, dynamic hydrothermal sediments.</title>
        <authorList>
            <person name="Dombrowski N."/>
            <person name="Teske A."/>
            <person name="Baker B.J."/>
        </authorList>
    </citation>
    <scope>NUCLEOTIDE SEQUENCE [LARGE SCALE GENOMIC DNA]</scope>
    <source>
        <strain evidence="2">B10_G13</strain>
    </source>
</reference>
<evidence type="ECO:0000313" key="2">
    <source>
        <dbReference type="EMBL" id="RKX68871.1"/>
    </source>
</evidence>
<keyword evidence="1" id="KW-0812">Transmembrane</keyword>
<evidence type="ECO:0000313" key="3">
    <source>
        <dbReference type="Proteomes" id="UP000271125"/>
    </source>
</evidence>